<reference evidence="1" key="2">
    <citation type="submission" date="2015-06" db="UniProtKB">
        <authorList>
            <consortium name="EnsemblProtists"/>
        </authorList>
    </citation>
    <scope>IDENTIFICATION</scope>
    <source>
        <strain evidence="1">Emoy2</strain>
    </source>
</reference>
<dbReference type="EMBL" id="JH597866">
    <property type="status" value="NOT_ANNOTATED_CDS"/>
    <property type="molecule type" value="Genomic_DNA"/>
</dbReference>
<evidence type="ECO:0000313" key="2">
    <source>
        <dbReference type="Proteomes" id="UP000011713"/>
    </source>
</evidence>
<keyword evidence="2" id="KW-1185">Reference proteome</keyword>
<protein>
    <submittedName>
        <fullName evidence="1">Uncharacterized protein</fullName>
    </submittedName>
</protein>
<dbReference type="HOGENOM" id="CLU_1104608_0_0_1"/>
<dbReference type="EnsemblProtists" id="HpaT809838">
    <property type="protein sequence ID" value="HpaP809838"/>
    <property type="gene ID" value="HpaG809838"/>
</dbReference>
<evidence type="ECO:0000313" key="1">
    <source>
        <dbReference type="EnsemblProtists" id="HpaP809838"/>
    </source>
</evidence>
<accession>M4BTQ3</accession>
<dbReference type="Proteomes" id="UP000011713">
    <property type="component" value="Unassembled WGS sequence"/>
</dbReference>
<dbReference type="OMA" id="WPHTHLL"/>
<organism evidence="1 2">
    <name type="scientific">Hyaloperonospora arabidopsidis (strain Emoy2)</name>
    <name type="common">Downy mildew agent</name>
    <name type="synonym">Peronospora arabidopsidis</name>
    <dbReference type="NCBI Taxonomy" id="559515"/>
    <lineage>
        <taxon>Eukaryota</taxon>
        <taxon>Sar</taxon>
        <taxon>Stramenopiles</taxon>
        <taxon>Oomycota</taxon>
        <taxon>Peronosporomycetes</taxon>
        <taxon>Peronosporales</taxon>
        <taxon>Peronosporaceae</taxon>
        <taxon>Hyaloperonospora</taxon>
    </lineage>
</organism>
<dbReference type="VEuPathDB" id="FungiDB:HpaG809838"/>
<dbReference type="AlphaFoldDB" id="M4BTQ3"/>
<sequence length="266" mass="29068">MPVSLSPCVFLAFDDISRAGKRTSCLPPSYLYSPPSSRSVLTNTLLSSLDVLSCAKFDGTNSCSVPHSDLETLLPIEICPYVQLYQYPNDQATIIAVDTAKLPETKRWEVVDALVSAMSEAEVETLTILAAVHLPYAKDGGLKVFYRTFNDVKKTDGDVAAVLPAADPAWEVKDPWLAALLHWISVEQWPCTHLLLAKGHKPGRDLAGTYEAVEALSRAVQLLTDKVTIDDSVQVQQRLAQEVATKGLTTKTALTASDEHLALLYR</sequence>
<dbReference type="eggNOG" id="ENOG502SNRZ">
    <property type="taxonomic scope" value="Eukaryota"/>
</dbReference>
<dbReference type="InParanoid" id="M4BTQ3"/>
<reference evidence="2" key="1">
    <citation type="journal article" date="2010" name="Science">
        <title>Signatures of adaptation to obligate biotrophy in the Hyaloperonospora arabidopsidis genome.</title>
        <authorList>
            <person name="Baxter L."/>
            <person name="Tripathy S."/>
            <person name="Ishaque N."/>
            <person name="Boot N."/>
            <person name="Cabral A."/>
            <person name="Kemen E."/>
            <person name="Thines M."/>
            <person name="Ah-Fong A."/>
            <person name="Anderson R."/>
            <person name="Badejoko W."/>
            <person name="Bittner-Eddy P."/>
            <person name="Boore J.L."/>
            <person name="Chibucos M.C."/>
            <person name="Coates M."/>
            <person name="Dehal P."/>
            <person name="Delehaunty K."/>
            <person name="Dong S."/>
            <person name="Downton P."/>
            <person name="Dumas B."/>
            <person name="Fabro G."/>
            <person name="Fronick C."/>
            <person name="Fuerstenberg S.I."/>
            <person name="Fulton L."/>
            <person name="Gaulin E."/>
            <person name="Govers F."/>
            <person name="Hughes L."/>
            <person name="Humphray S."/>
            <person name="Jiang R.H."/>
            <person name="Judelson H."/>
            <person name="Kamoun S."/>
            <person name="Kyung K."/>
            <person name="Meijer H."/>
            <person name="Minx P."/>
            <person name="Morris P."/>
            <person name="Nelson J."/>
            <person name="Phuntumart V."/>
            <person name="Qutob D."/>
            <person name="Rehmany A."/>
            <person name="Rougon-Cardoso A."/>
            <person name="Ryden P."/>
            <person name="Torto-Alalibo T."/>
            <person name="Studholme D."/>
            <person name="Wang Y."/>
            <person name="Win J."/>
            <person name="Wood J."/>
            <person name="Clifton S.W."/>
            <person name="Rogers J."/>
            <person name="Van den Ackerveken G."/>
            <person name="Jones J.D."/>
            <person name="McDowell J.M."/>
            <person name="Beynon J."/>
            <person name="Tyler B.M."/>
        </authorList>
    </citation>
    <scope>NUCLEOTIDE SEQUENCE [LARGE SCALE GENOMIC DNA]</scope>
    <source>
        <strain evidence="2">Emoy2</strain>
    </source>
</reference>
<proteinExistence type="predicted"/>
<name>M4BTQ3_HYAAE</name>